<keyword evidence="6 7" id="KW-0472">Membrane</keyword>
<name>A0A1M5ZYF1_9FIRM</name>
<evidence type="ECO:0000256" key="5">
    <source>
        <dbReference type="ARBA" id="ARBA00022989"/>
    </source>
</evidence>
<evidence type="ECO:0000313" key="9">
    <source>
        <dbReference type="EMBL" id="SHI29305.1"/>
    </source>
</evidence>
<feature type="transmembrane region" description="Helical" evidence="7">
    <location>
        <begin position="152"/>
        <end position="170"/>
    </location>
</feature>
<feature type="transmembrane region" description="Helical" evidence="7">
    <location>
        <begin position="201"/>
        <end position="222"/>
    </location>
</feature>
<protein>
    <submittedName>
        <fullName evidence="9">Phosphoglycerol transferase MdoB</fullName>
    </submittedName>
</protein>
<dbReference type="Pfam" id="PF00884">
    <property type="entry name" value="Sulfatase"/>
    <property type="match status" value="1"/>
</dbReference>
<keyword evidence="9" id="KW-0808">Transferase</keyword>
<feature type="transmembrane region" description="Helical" evidence="7">
    <location>
        <begin position="67"/>
        <end position="89"/>
    </location>
</feature>
<reference evidence="9 10" key="1">
    <citation type="submission" date="2016-11" db="EMBL/GenBank/DDBJ databases">
        <authorList>
            <person name="Jaros S."/>
            <person name="Januszkiewicz K."/>
            <person name="Wedrychowicz H."/>
        </authorList>
    </citation>
    <scope>NUCLEOTIDE SEQUENCE [LARGE SCALE GENOMIC DNA]</scope>
    <source>
        <strain evidence="9 10">DSM 3074</strain>
    </source>
</reference>
<evidence type="ECO:0000256" key="4">
    <source>
        <dbReference type="ARBA" id="ARBA00022692"/>
    </source>
</evidence>
<dbReference type="SUPFAM" id="SSF53649">
    <property type="entry name" value="Alkaline phosphatase-like"/>
    <property type="match status" value="1"/>
</dbReference>
<evidence type="ECO:0000256" key="3">
    <source>
        <dbReference type="ARBA" id="ARBA00022475"/>
    </source>
</evidence>
<feature type="transmembrane region" description="Helical" evidence="7">
    <location>
        <begin position="96"/>
        <end position="120"/>
    </location>
</feature>
<evidence type="ECO:0000256" key="7">
    <source>
        <dbReference type="SAM" id="Phobius"/>
    </source>
</evidence>
<evidence type="ECO:0000313" key="10">
    <source>
        <dbReference type="Proteomes" id="UP000191240"/>
    </source>
</evidence>
<dbReference type="RefSeq" id="WP_080325173.1">
    <property type="nucleotide sequence ID" value="NZ_FQYW01000003.1"/>
</dbReference>
<dbReference type="InterPro" id="IPR050448">
    <property type="entry name" value="OpgB/LTA_synthase_biosynth"/>
</dbReference>
<dbReference type="InterPro" id="IPR017850">
    <property type="entry name" value="Alkaline_phosphatase_core_sf"/>
</dbReference>
<sequence length="680" mass="76120">MTNSNKNQFKDWNNYYNLIIKGLKVFLFYLSVLSLCRVIFIGLLRDYMGADAASADIWLALFGGTRLSIQTAGLMTMVVGLPSAVAAVFSRKGGKIIFKALSAATAAVTMILFFASIPYYHQFHSRFHQMLFNTANDDVYALFVSLVQEFNLPLRLAGALLVAFMVWWLLNKFIELQFTEHLGIKGKLESWGKAGVWAEKILVIAVFYLVARLVFFGGSLSWENSVSWENAGITKDAFLNEAILDDYQAIYRGYRMNGRLLSSEGLDFTPQQIQELAAHMVGKNPDSNNLEDYITRSAQGPQIEKPKHIFLMVSESYANWPLLDKYKNLHIADGMRSVIKEQDTAYCPAFLPNGGSTVSAVTGIVTGLADANLYLTTMPESFAAPYPTSIAPQMKELGYDTTMWYAGPSTWERIEPFVLAQGFDHFRGKGSMPQEATGSVWGVDDEYLYQAVLEGVDPEKDSFNVILNVSNHSPFNVDLKSKGFDSQQVIDGLPEEAKGDAELINQLGHFWYADREMAKFIKAIKEKYPDSLVLVVGDHAERYNIDKTPNIYERYGVPLIITGKGVTQKLMIPKAAGSQIDIAPTILEMIAPKGFKYMSIGSSLTRQNTMGVNYAVWFTRDYYGEADIYPIQPIPIDANGGAEPMDVLEMQIYCDTVRSISWWLPKYGNILDESLMEAKK</sequence>
<evidence type="ECO:0000259" key="8">
    <source>
        <dbReference type="Pfam" id="PF00884"/>
    </source>
</evidence>
<keyword evidence="5 7" id="KW-1133">Transmembrane helix</keyword>
<dbReference type="PANTHER" id="PTHR47371">
    <property type="entry name" value="LIPOTEICHOIC ACID SYNTHASE"/>
    <property type="match status" value="1"/>
</dbReference>
<comment type="subcellular location">
    <subcellularLocation>
        <location evidence="1">Cell membrane</location>
        <topology evidence="1">Multi-pass membrane protein</topology>
    </subcellularLocation>
</comment>
<dbReference type="InterPro" id="IPR000917">
    <property type="entry name" value="Sulfatase_N"/>
</dbReference>
<comment type="pathway">
    <text evidence="2">Cell wall biogenesis; lipoteichoic acid biosynthesis.</text>
</comment>
<dbReference type="GO" id="GO:0016740">
    <property type="term" value="F:transferase activity"/>
    <property type="evidence" value="ECO:0007669"/>
    <property type="project" value="UniProtKB-KW"/>
</dbReference>
<keyword evidence="3" id="KW-1003">Cell membrane</keyword>
<gene>
    <name evidence="9" type="ORF">SAMN02745671_00088</name>
</gene>
<dbReference type="AlphaFoldDB" id="A0A1M5ZYF1"/>
<evidence type="ECO:0000256" key="1">
    <source>
        <dbReference type="ARBA" id="ARBA00004651"/>
    </source>
</evidence>
<feature type="domain" description="Sulfatase N-terminal" evidence="8">
    <location>
        <begin position="354"/>
        <end position="588"/>
    </location>
</feature>
<organism evidence="9 10">
    <name type="scientific">Anaerovibrio lipolyticus DSM 3074</name>
    <dbReference type="NCBI Taxonomy" id="1120997"/>
    <lineage>
        <taxon>Bacteria</taxon>
        <taxon>Bacillati</taxon>
        <taxon>Bacillota</taxon>
        <taxon>Negativicutes</taxon>
        <taxon>Selenomonadales</taxon>
        <taxon>Selenomonadaceae</taxon>
        <taxon>Anaerovibrio</taxon>
    </lineage>
</organism>
<dbReference type="EMBL" id="FQYW01000003">
    <property type="protein sequence ID" value="SHI29305.1"/>
    <property type="molecule type" value="Genomic_DNA"/>
</dbReference>
<dbReference type="PANTHER" id="PTHR47371:SF3">
    <property type="entry name" value="PHOSPHOGLYCEROL TRANSFERASE I"/>
    <property type="match status" value="1"/>
</dbReference>
<feature type="transmembrane region" description="Helical" evidence="7">
    <location>
        <begin position="26"/>
        <end position="47"/>
    </location>
</feature>
<dbReference type="GO" id="GO:0005886">
    <property type="term" value="C:plasma membrane"/>
    <property type="evidence" value="ECO:0007669"/>
    <property type="project" value="UniProtKB-SubCell"/>
</dbReference>
<dbReference type="Gene3D" id="3.40.720.10">
    <property type="entry name" value="Alkaline Phosphatase, subunit A"/>
    <property type="match status" value="1"/>
</dbReference>
<dbReference type="Proteomes" id="UP000191240">
    <property type="component" value="Unassembled WGS sequence"/>
</dbReference>
<proteinExistence type="predicted"/>
<keyword evidence="4 7" id="KW-0812">Transmembrane</keyword>
<evidence type="ECO:0000256" key="2">
    <source>
        <dbReference type="ARBA" id="ARBA00004936"/>
    </source>
</evidence>
<dbReference type="OrthoDB" id="9777768at2"/>
<dbReference type="CDD" id="cd16015">
    <property type="entry name" value="LTA_synthase"/>
    <property type="match status" value="1"/>
</dbReference>
<evidence type="ECO:0000256" key="6">
    <source>
        <dbReference type="ARBA" id="ARBA00023136"/>
    </source>
</evidence>
<accession>A0A1M5ZYF1</accession>